<evidence type="ECO:0000259" key="5">
    <source>
        <dbReference type="Pfam" id="PF25917"/>
    </source>
</evidence>
<reference evidence="8 9" key="1">
    <citation type="submission" date="2017-11" db="EMBL/GenBank/DDBJ databases">
        <title>Revised Sequence and Annotation of the Rhodobaca barguzinensis strain alga05 Genome.</title>
        <authorList>
            <person name="Kopejtka K."/>
            <person name="Tomasch J.M."/>
            <person name="Bunk B."/>
            <person name="Koblizek M."/>
        </authorList>
    </citation>
    <scope>NUCLEOTIDE SEQUENCE [LARGE SCALE GENOMIC DNA]</scope>
    <source>
        <strain evidence="9">alga05</strain>
    </source>
</reference>
<dbReference type="PANTHER" id="PTHR30469:SF11">
    <property type="entry name" value="BLL4320 PROTEIN"/>
    <property type="match status" value="1"/>
</dbReference>
<comment type="similarity">
    <text evidence="2">Belongs to the membrane fusion protein (MFP) (TC 8.A.1) family.</text>
</comment>
<feature type="domain" description="Multidrug resistance protein MdtA-like barrel-sandwich hybrid" evidence="5">
    <location>
        <begin position="70"/>
        <end position="189"/>
    </location>
</feature>
<evidence type="ECO:0000259" key="6">
    <source>
        <dbReference type="Pfam" id="PF25954"/>
    </source>
</evidence>
<evidence type="ECO:0000256" key="1">
    <source>
        <dbReference type="ARBA" id="ARBA00004196"/>
    </source>
</evidence>
<dbReference type="SUPFAM" id="SSF111369">
    <property type="entry name" value="HlyD-like secretion proteins"/>
    <property type="match status" value="1"/>
</dbReference>
<dbReference type="FunFam" id="2.40.30.170:FF:000010">
    <property type="entry name" value="Efflux RND transporter periplasmic adaptor subunit"/>
    <property type="match status" value="1"/>
</dbReference>
<dbReference type="Gene3D" id="2.40.50.100">
    <property type="match status" value="1"/>
</dbReference>
<feature type="region of interest" description="Disordered" evidence="4">
    <location>
        <begin position="341"/>
        <end position="365"/>
    </location>
</feature>
<dbReference type="Pfam" id="PF25967">
    <property type="entry name" value="RND-MFP_C"/>
    <property type="match status" value="1"/>
</dbReference>
<dbReference type="InterPro" id="IPR006143">
    <property type="entry name" value="RND_pump_MFP"/>
</dbReference>
<feature type="domain" description="Multidrug resistance protein MdtA-like C-terminal permuted SH3" evidence="7">
    <location>
        <begin position="280"/>
        <end position="345"/>
    </location>
</feature>
<comment type="subcellular location">
    <subcellularLocation>
        <location evidence="1">Cell envelope</location>
    </subcellularLocation>
</comment>
<dbReference type="PANTHER" id="PTHR30469">
    <property type="entry name" value="MULTIDRUG RESISTANCE PROTEIN MDTA"/>
    <property type="match status" value="1"/>
</dbReference>
<dbReference type="Proteomes" id="UP000228948">
    <property type="component" value="Chromosome"/>
</dbReference>
<dbReference type="InterPro" id="IPR058792">
    <property type="entry name" value="Beta-barrel_RND_2"/>
</dbReference>
<evidence type="ECO:0000256" key="4">
    <source>
        <dbReference type="SAM" id="MobiDB-lite"/>
    </source>
</evidence>
<keyword evidence="9" id="KW-1185">Reference proteome</keyword>
<proteinExistence type="inferred from homology"/>
<evidence type="ECO:0000256" key="2">
    <source>
        <dbReference type="ARBA" id="ARBA00009477"/>
    </source>
</evidence>
<name>A0A2K8K6E0_9RHOB</name>
<evidence type="ECO:0000259" key="7">
    <source>
        <dbReference type="Pfam" id="PF25967"/>
    </source>
</evidence>
<evidence type="ECO:0000256" key="3">
    <source>
        <dbReference type="ARBA" id="ARBA00022448"/>
    </source>
</evidence>
<dbReference type="RefSeq" id="WP_071479453.1">
    <property type="nucleotide sequence ID" value="NZ_CP024899.1"/>
</dbReference>
<dbReference type="NCBIfam" id="TIGR01730">
    <property type="entry name" value="RND_mfp"/>
    <property type="match status" value="1"/>
</dbReference>
<evidence type="ECO:0000313" key="8">
    <source>
        <dbReference type="EMBL" id="ATX64496.1"/>
    </source>
</evidence>
<dbReference type="EMBL" id="CP024899">
    <property type="protein sequence ID" value="ATX64496.1"/>
    <property type="molecule type" value="Genomic_DNA"/>
</dbReference>
<dbReference type="InterPro" id="IPR058625">
    <property type="entry name" value="MdtA-like_BSH"/>
</dbReference>
<dbReference type="Gene3D" id="2.40.30.170">
    <property type="match status" value="1"/>
</dbReference>
<dbReference type="Gene3D" id="2.40.420.20">
    <property type="match status" value="1"/>
</dbReference>
<dbReference type="Gene3D" id="1.10.287.470">
    <property type="entry name" value="Helix hairpin bin"/>
    <property type="match status" value="1"/>
</dbReference>
<dbReference type="STRING" id="441209.GCA_001870665_00245"/>
<gene>
    <name evidence="8" type="ORF">BG454_00480</name>
</gene>
<dbReference type="OrthoDB" id="9806939at2"/>
<dbReference type="InterPro" id="IPR058627">
    <property type="entry name" value="MdtA-like_C"/>
</dbReference>
<accession>A0A2K8K6E0</accession>
<keyword evidence="3" id="KW-0813">Transport</keyword>
<dbReference type="Pfam" id="PF25917">
    <property type="entry name" value="BSH_RND"/>
    <property type="match status" value="1"/>
</dbReference>
<protein>
    <submittedName>
        <fullName evidence="8">Efflux RND transporter periplasmic adaptor subunit</fullName>
    </submittedName>
</protein>
<feature type="domain" description="CusB-like beta-barrel" evidence="6">
    <location>
        <begin position="202"/>
        <end position="272"/>
    </location>
</feature>
<organism evidence="8 9">
    <name type="scientific">Roseinatronobacter bogoriensis subsp. barguzinensis</name>
    <dbReference type="NCBI Taxonomy" id="441209"/>
    <lineage>
        <taxon>Bacteria</taxon>
        <taxon>Pseudomonadati</taxon>
        <taxon>Pseudomonadota</taxon>
        <taxon>Alphaproteobacteria</taxon>
        <taxon>Rhodobacterales</taxon>
        <taxon>Paracoccaceae</taxon>
        <taxon>Roseinatronobacter</taxon>
    </lineage>
</organism>
<dbReference type="Pfam" id="PF25954">
    <property type="entry name" value="Beta-barrel_RND_2"/>
    <property type="match status" value="1"/>
</dbReference>
<dbReference type="GO" id="GO:1990281">
    <property type="term" value="C:efflux pump complex"/>
    <property type="evidence" value="ECO:0007669"/>
    <property type="project" value="TreeGrafter"/>
</dbReference>
<dbReference type="AlphaFoldDB" id="A0A2K8K6E0"/>
<dbReference type="KEGG" id="rbg:BG454_00480"/>
<sequence>MAKRFIIVILLLSLVGGGLIGFNLFRDRMIAQFLADRPVAALPVETVVAETSTWQPSLSAIGTVNAAQGVELTVEAAGIVREIGFAANDDVQAGQTLLQLDDEMQQADLTAARSQLDLERATLAREQELQSRGVASDARLDQTRAAFDAATAQLARGEAVIAQRRLIAPFDGTIGLPRVDRGAYVSPGTIIATLQDLDTMRVDFSLPEQALPALYIGQRLHVRIDGDTREFDGEITGIDPRIDPGSRMVAIRGNVDNPDRALTPGQFARIRVDLLQEDGVITLPQTAVTTSLYGDFVYVVREREEDADTLEVRQVFVTLGRRDNGRIEVVEGLSAGEHVVSSGQNRLSNRAPVTLADSQAPEATR</sequence>
<evidence type="ECO:0000313" key="9">
    <source>
        <dbReference type="Proteomes" id="UP000228948"/>
    </source>
</evidence>
<dbReference type="GO" id="GO:0015562">
    <property type="term" value="F:efflux transmembrane transporter activity"/>
    <property type="evidence" value="ECO:0007669"/>
    <property type="project" value="TreeGrafter"/>
</dbReference>